<dbReference type="InterPro" id="IPR029071">
    <property type="entry name" value="Ubiquitin-like_domsf"/>
</dbReference>
<dbReference type="PANTHER" id="PTHR12329">
    <property type="entry name" value="BCL2-ASSOCIATED ATHANOGENE"/>
    <property type="match status" value="1"/>
</dbReference>
<dbReference type="PANTHER" id="PTHR12329:SF16">
    <property type="entry name" value="BAG FAMILY MOLECULAR CHAPERONE REGULATOR 1"/>
    <property type="match status" value="1"/>
</dbReference>
<feature type="region of interest" description="Disordered" evidence="2">
    <location>
        <begin position="150"/>
        <end position="230"/>
    </location>
</feature>
<dbReference type="GO" id="GO:0051087">
    <property type="term" value="F:protein-folding chaperone binding"/>
    <property type="evidence" value="ECO:0007669"/>
    <property type="project" value="InterPro"/>
</dbReference>
<evidence type="ECO:0000256" key="2">
    <source>
        <dbReference type="SAM" id="MobiDB-lite"/>
    </source>
</evidence>
<name>A0AAI8Z062_9PEZI</name>
<dbReference type="SUPFAM" id="SSF63491">
    <property type="entry name" value="BAG domain"/>
    <property type="match status" value="1"/>
</dbReference>
<dbReference type="GO" id="GO:0050821">
    <property type="term" value="P:protein stabilization"/>
    <property type="evidence" value="ECO:0007669"/>
    <property type="project" value="TreeGrafter"/>
</dbReference>
<feature type="compositionally biased region" description="Polar residues" evidence="2">
    <location>
        <begin position="16"/>
        <end position="27"/>
    </location>
</feature>
<keyword evidence="1" id="KW-0143">Chaperone</keyword>
<dbReference type="EMBL" id="CAVMBE010000032">
    <property type="protein sequence ID" value="CAK4028849.1"/>
    <property type="molecule type" value="Genomic_DNA"/>
</dbReference>
<feature type="domain" description="Ubiquitin-like" evidence="3">
    <location>
        <begin position="68"/>
        <end position="150"/>
    </location>
</feature>
<dbReference type="Pfam" id="PF02179">
    <property type="entry name" value="BAG"/>
    <property type="match status" value="1"/>
</dbReference>
<dbReference type="GO" id="GO:0005634">
    <property type="term" value="C:nucleus"/>
    <property type="evidence" value="ECO:0007669"/>
    <property type="project" value="TreeGrafter"/>
</dbReference>
<feature type="domain" description="BAG" evidence="4">
    <location>
        <begin position="231"/>
        <end position="312"/>
    </location>
</feature>
<proteinExistence type="predicted"/>
<dbReference type="SMART" id="SM00264">
    <property type="entry name" value="BAG"/>
    <property type="match status" value="1"/>
</dbReference>
<dbReference type="InterPro" id="IPR003103">
    <property type="entry name" value="BAG_domain"/>
</dbReference>
<dbReference type="Gene3D" id="1.20.58.120">
    <property type="entry name" value="BAG domain"/>
    <property type="match status" value="1"/>
</dbReference>
<dbReference type="Gene3D" id="3.10.20.90">
    <property type="entry name" value="Phosphatidylinositol 3-kinase Catalytic Subunit, Chain A, domain 1"/>
    <property type="match status" value="1"/>
</dbReference>
<dbReference type="Pfam" id="PF00240">
    <property type="entry name" value="ubiquitin"/>
    <property type="match status" value="1"/>
</dbReference>
<evidence type="ECO:0000313" key="5">
    <source>
        <dbReference type="EMBL" id="CAK4028849.1"/>
    </source>
</evidence>
<feature type="region of interest" description="Disordered" evidence="2">
    <location>
        <begin position="1"/>
        <end position="69"/>
    </location>
</feature>
<evidence type="ECO:0000259" key="3">
    <source>
        <dbReference type="PROSITE" id="PS50053"/>
    </source>
</evidence>
<protein>
    <submittedName>
        <fullName evidence="5">BCL2-associated athanogene</fullName>
    </submittedName>
</protein>
<dbReference type="GO" id="GO:0000774">
    <property type="term" value="F:adenyl-nucleotide exchange factor activity"/>
    <property type="evidence" value="ECO:0007669"/>
    <property type="project" value="TreeGrafter"/>
</dbReference>
<evidence type="ECO:0000313" key="6">
    <source>
        <dbReference type="Proteomes" id="UP001296104"/>
    </source>
</evidence>
<evidence type="ECO:0000259" key="4">
    <source>
        <dbReference type="PROSITE" id="PS51035"/>
    </source>
</evidence>
<comment type="caution">
    <text evidence="5">The sequence shown here is derived from an EMBL/GenBank/DDBJ whole genome shotgun (WGS) entry which is preliminary data.</text>
</comment>
<dbReference type="PROSITE" id="PS51035">
    <property type="entry name" value="BAG"/>
    <property type="match status" value="1"/>
</dbReference>
<reference evidence="5" key="1">
    <citation type="submission" date="2023-11" db="EMBL/GenBank/DDBJ databases">
        <authorList>
            <person name="Alioto T."/>
            <person name="Alioto T."/>
            <person name="Gomez Garrido J."/>
        </authorList>
    </citation>
    <scope>NUCLEOTIDE SEQUENCE</scope>
</reference>
<dbReference type="InterPro" id="IPR036533">
    <property type="entry name" value="BAG_dom_sf"/>
</dbReference>
<dbReference type="SUPFAM" id="SSF54236">
    <property type="entry name" value="Ubiquitin-like"/>
    <property type="match status" value="1"/>
</dbReference>
<keyword evidence="6" id="KW-1185">Reference proteome</keyword>
<organism evidence="5 6">
    <name type="scientific">Lecanosticta acicola</name>
    <dbReference type="NCBI Taxonomy" id="111012"/>
    <lineage>
        <taxon>Eukaryota</taxon>
        <taxon>Fungi</taxon>
        <taxon>Dikarya</taxon>
        <taxon>Ascomycota</taxon>
        <taxon>Pezizomycotina</taxon>
        <taxon>Dothideomycetes</taxon>
        <taxon>Dothideomycetidae</taxon>
        <taxon>Mycosphaerellales</taxon>
        <taxon>Mycosphaerellaceae</taxon>
        <taxon>Lecanosticta</taxon>
    </lineage>
</organism>
<dbReference type="GO" id="GO:0005829">
    <property type="term" value="C:cytosol"/>
    <property type="evidence" value="ECO:0007669"/>
    <property type="project" value="TreeGrafter"/>
</dbReference>
<accession>A0AAI8Z062</accession>
<dbReference type="Proteomes" id="UP001296104">
    <property type="component" value="Unassembled WGS sequence"/>
</dbReference>
<dbReference type="InterPro" id="IPR039773">
    <property type="entry name" value="BAG_chaperone_regulator"/>
</dbReference>
<sequence length="314" mass="35005">MSWTSRLGNLGRFSPFTRSPPQGSTKVSDADFSYITADDLRRHQAESGNPQQDSSESYGDYDPPRETDSLTVRNKKQEYTVHFPAYSIAKGELTIGQLREQVAKKVGTSDARRIKLLYKGKNLKDDSRTCKQENLKHGVELMCTVADRAPSLSDSDSEDDLDGVDDTREGEPKRRRNRGKKTKRRNKREERDVPPSGSYGDPNLGVPSGSQQASRTQSPKPPPSPATPLDKLNAINAKLQSLIPDVRAFKTSPPSDPAKKEFEHKRLSETILTQVLLKLDAVESEGDVDARSRRKELVQETQKVLQDLDAAMKA</sequence>
<dbReference type="GO" id="GO:0016020">
    <property type="term" value="C:membrane"/>
    <property type="evidence" value="ECO:0007669"/>
    <property type="project" value="TreeGrafter"/>
</dbReference>
<feature type="compositionally biased region" description="Acidic residues" evidence="2">
    <location>
        <begin position="155"/>
        <end position="164"/>
    </location>
</feature>
<dbReference type="AlphaFoldDB" id="A0AAI8Z062"/>
<dbReference type="PROSITE" id="PS50053">
    <property type="entry name" value="UBIQUITIN_2"/>
    <property type="match status" value="1"/>
</dbReference>
<dbReference type="InterPro" id="IPR000626">
    <property type="entry name" value="Ubiquitin-like_dom"/>
</dbReference>
<feature type="compositionally biased region" description="Polar residues" evidence="2">
    <location>
        <begin position="208"/>
        <end position="218"/>
    </location>
</feature>
<evidence type="ECO:0000256" key="1">
    <source>
        <dbReference type="ARBA" id="ARBA00023186"/>
    </source>
</evidence>
<feature type="compositionally biased region" description="Basic residues" evidence="2">
    <location>
        <begin position="173"/>
        <end position="186"/>
    </location>
</feature>
<gene>
    <name evidence="5" type="ORF">LECACI_7A005193</name>
</gene>
<feature type="compositionally biased region" description="Polar residues" evidence="2">
    <location>
        <begin position="46"/>
        <end position="57"/>
    </location>
</feature>